<dbReference type="AlphaFoldDB" id="A0A0E9QFT9"/>
<proteinExistence type="predicted"/>
<reference evidence="1" key="1">
    <citation type="submission" date="2014-11" db="EMBL/GenBank/DDBJ databases">
        <authorList>
            <person name="Amaro Gonzalez C."/>
        </authorList>
    </citation>
    <scope>NUCLEOTIDE SEQUENCE</scope>
</reference>
<organism evidence="1">
    <name type="scientific">Anguilla anguilla</name>
    <name type="common">European freshwater eel</name>
    <name type="synonym">Muraena anguilla</name>
    <dbReference type="NCBI Taxonomy" id="7936"/>
    <lineage>
        <taxon>Eukaryota</taxon>
        <taxon>Metazoa</taxon>
        <taxon>Chordata</taxon>
        <taxon>Craniata</taxon>
        <taxon>Vertebrata</taxon>
        <taxon>Euteleostomi</taxon>
        <taxon>Actinopterygii</taxon>
        <taxon>Neopterygii</taxon>
        <taxon>Teleostei</taxon>
        <taxon>Anguilliformes</taxon>
        <taxon>Anguillidae</taxon>
        <taxon>Anguilla</taxon>
    </lineage>
</organism>
<dbReference type="EMBL" id="GBXM01093377">
    <property type="protein sequence ID" value="JAH15200.1"/>
    <property type="molecule type" value="Transcribed_RNA"/>
</dbReference>
<evidence type="ECO:0000313" key="1">
    <source>
        <dbReference type="EMBL" id="JAH15200.1"/>
    </source>
</evidence>
<reference evidence="1" key="2">
    <citation type="journal article" date="2015" name="Fish Shellfish Immunol.">
        <title>Early steps in the European eel (Anguilla anguilla)-Vibrio vulnificus interaction in the gills: Role of the RtxA13 toxin.</title>
        <authorList>
            <person name="Callol A."/>
            <person name="Pajuelo D."/>
            <person name="Ebbesson L."/>
            <person name="Teles M."/>
            <person name="MacKenzie S."/>
            <person name="Amaro C."/>
        </authorList>
    </citation>
    <scope>NUCLEOTIDE SEQUENCE</scope>
</reference>
<name>A0A0E9QFT9_ANGAN</name>
<accession>A0A0E9QFT9</accession>
<sequence>MKHSVTKPGTRSANTSLKMNLTFGLERTISL</sequence>
<protein>
    <submittedName>
        <fullName evidence="1">Uncharacterized protein</fullName>
    </submittedName>
</protein>